<dbReference type="EMBL" id="JBHSOW010000103">
    <property type="protein sequence ID" value="MFC5652678.1"/>
    <property type="molecule type" value="Genomic_DNA"/>
</dbReference>
<gene>
    <name evidence="2" type="ORF">ACFPYJ_26880</name>
</gene>
<keyword evidence="1" id="KW-0812">Transmembrane</keyword>
<accession>A0ABW0W3C2</accession>
<name>A0ABW0W3C2_9BACL</name>
<sequence>MTIIGLLTVVLLSSLLLAVLDMYVFHETLQQAFSKQGFGYNSWQTYLILAAAFAIPIIRRYRIIRRHRNRRNHGS</sequence>
<comment type="caution">
    <text evidence="2">The sequence shown here is derived from an EMBL/GenBank/DDBJ whole genome shotgun (WGS) entry which is preliminary data.</text>
</comment>
<keyword evidence="1" id="KW-0472">Membrane</keyword>
<evidence type="ECO:0000256" key="1">
    <source>
        <dbReference type="SAM" id="Phobius"/>
    </source>
</evidence>
<feature type="transmembrane region" description="Helical" evidence="1">
    <location>
        <begin position="42"/>
        <end position="61"/>
    </location>
</feature>
<proteinExistence type="predicted"/>
<reference evidence="3" key="1">
    <citation type="journal article" date="2019" name="Int. J. Syst. Evol. Microbiol.">
        <title>The Global Catalogue of Microorganisms (GCM) 10K type strain sequencing project: providing services to taxonomists for standard genome sequencing and annotation.</title>
        <authorList>
            <consortium name="The Broad Institute Genomics Platform"/>
            <consortium name="The Broad Institute Genome Sequencing Center for Infectious Disease"/>
            <person name="Wu L."/>
            <person name="Ma J."/>
        </authorList>
    </citation>
    <scope>NUCLEOTIDE SEQUENCE [LARGE SCALE GENOMIC DNA]</scope>
    <source>
        <strain evidence="3">CGMCC 1.3240</strain>
    </source>
</reference>
<organism evidence="2 3">
    <name type="scientific">Paenibacillus solisilvae</name>
    <dbReference type="NCBI Taxonomy" id="2486751"/>
    <lineage>
        <taxon>Bacteria</taxon>
        <taxon>Bacillati</taxon>
        <taxon>Bacillota</taxon>
        <taxon>Bacilli</taxon>
        <taxon>Bacillales</taxon>
        <taxon>Paenibacillaceae</taxon>
        <taxon>Paenibacillus</taxon>
    </lineage>
</organism>
<protein>
    <submittedName>
        <fullName evidence="2">Uncharacterized protein</fullName>
    </submittedName>
</protein>
<evidence type="ECO:0000313" key="2">
    <source>
        <dbReference type="EMBL" id="MFC5652678.1"/>
    </source>
</evidence>
<keyword evidence="1" id="KW-1133">Transmembrane helix</keyword>
<dbReference type="Proteomes" id="UP001596047">
    <property type="component" value="Unassembled WGS sequence"/>
</dbReference>
<keyword evidence="3" id="KW-1185">Reference proteome</keyword>
<evidence type="ECO:0000313" key="3">
    <source>
        <dbReference type="Proteomes" id="UP001596047"/>
    </source>
</evidence>
<dbReference type="RefSeq" id="WP_379191326.1">
    <property type="nucleotide sequence ID" value="NZ_JBHSOW010000103.1"/>
</dbReference>